<dbReference type="AlphaFoldDB" id="A0A915ZC19"/>
<feature type="compositionally biased region" description="Basic and acidic residues" evidence="1">
    <location>
        <begin position="459"/>
        <end position="473"/>
    </location>
</feature>
<name>A0A915ZC19_9GLOM</name>
<protein>
    <submittedName>
        <fullName evidence="2">Uncharacterized protein</fullName>
    </submittedName>
</protein>
<accession>A0A915ZC19</accession>
<proteinExistence type="predicted"/>
<feature type="region of interest" description="Disordered" evidence="1">
    <location>
        <begin position="459"/>
        <end position="481"/>
    </location>
</feature>
<comment type="caution">
    <text evidence="2">The sequence shown here is derived from an EMBL/GenBank/DDBJ whole genome shotgun (WGS) entry which is preliminary data.</text>
</comment>
<sequence>MRVVRGEEQGKRRDIDRLDPPRQALCRDDLGLAFRRVPALLARRLHIAGHDRRHADAVAPEIAREAARHAFDRGLGGLVQHEIGQAQMPADRPEIDDHTAARRAHARHHGLRGEEQMAQIGRHPLVPICRGHLVNAMAIVARGIVDENVDPAEILGNRRDRRTQRRRITQIAKVEATGGKALGNIRARSLVDIDKGDVGLLLGKGLDQACANAAGTARHQHPLADQARRANSEIPRCRIARRDHAIGETPEPIARDRHPVANLVGEAPARLVAILHRREQRAEEQRKAIGILVLTQRLAYQIERIAADLAHAAGAFEHIAILAFDPQPHFGAAHIVDGEAIVEQPHQRPERAGRIIVLGLAQQQRRAAFEIAQIDVIAKRRADRFATTVHQQGNFRLGVVPGRVRPDADLGIGSDAGQHRGLGEHFGIGANRDFEILRPQAVLDQRPFELSRFRRAGNDRADRPADARFEPRADVGGSGGIPARALLDHTFDRRKREGDPARLHALQIDRCQQPRQIRSKRAERHPARCAEIPRFDQIGHRRRARGHVERFAAHNQNRARPGIGRNTTDKHAVLPIHR</sequence>
<evidence type="ECO:0000256" key="1">
    <source>
        <dbReference type="SAM" id="MobiDB-lite"/>
    </source>
</evidence>
<organism evidence="2 3">
    <name type="scientific">Rhizophagus irregularis</name>
    <dbReference type="NCBI Taxonomy" id="588596"/>
    <lineage>
        <taxon>Eukaryota</taxon>
        <taxon>Fungi</taxon>
        <taxon>Fungi incertae sedis</taxon>
        <taxon>Mucoromycota</taxon>
        <taxon>Glomeromycotina</taxon>
        <taxon>Glomeromycetes</taxon>
        <taxon>Glomerales</taxon>
        <taxon>Glomeraceae</taxon>
        <taxon>Rhizophagus</taxon>
    </lineage>
</organism>
<evidence type="ECO:0000313" key="2">
    <source>
        <dbReference type="EMBL" id="CAB5370607.1"/>
    </source>
</evidence>
<gene>
    <name evidence="2" type="ORF">CHRIB12_LOCUS12701</name>
</gene>
<reference evidence="2" key="1">
    <citation type="submission" date="2020-05" db="EMBL/GenBank/DDBJ databases">
        <authorList>
            <person name="Rincon C."/>
            <person name="Sanders R I."/>
            <person name="Robbins C."/>
            <person name="Chaturvedi A."/>
        </authorList>
    </citation>
    <scope>NUCLEOTIDE SEQUENCE</scope>
    <source>
        <strain evidence="2">CHB12</strain>
    </source>
</reference>
<dbReference type="EMBL" id="CAGKOT010000028">
    <property type="protein sequence ID" value="CAB5370607.1"/>
    <property type="molecule type" value="Genomic_DNA"/>
</dbReference>
<dbReference type="Proteomes" id="UP000684084">
    <property type="component" value="Unassembled WGS sequence"/>
</dbReference>
<dbReference type="OrthoDB" id="10602404at2759"/>
<evidence type="ECO:0000313" key="3">
    <source>
        <dbReference type="Proteomes" id="UP000684084"/>
    </source>
</evidence>
<feature type="region of interest" description="Disordered" evidence="1">
    <location>
        <begin position="559"/>
        <end position="578"/>
    </location>
</feature>